<sequence>MKVFCDTNIIIEYLFKRKEAETIRRIFHYLSRMDVEKVLSCGSFYTLTYLIENYLKKDGLEKDERISELRRILNGLLLEYHIESGISWKAGIDDIHFNDIEDSYQYQAALSSGCDVLLTLNIHDFQHVSPTLLKIYTPVEFLAEYGDNNVSVQN</sequence>
<proteinExistence type="predicted"/>
<feature type="domain" description="PIN" evidence="1">
    <location>
        <begin position="2"/>
        <end position="123"/>
    </location>
</feature>
<dbReference type="InterPro" id="IPR029060">
    <property type="entry name" value="PIN-like_dom_sf"/>
</dbReference>
<dbReference type="Proteomes" id="UP000620874">
    <property type="component" value="Unassembled WGS sequence"/>
</dbReference>
<dbReference type="RefSeq" id="WP_191765046.1">
    <property type="nucleotide sequence ID" value="NZ_JACSPP010000061.1"/>
</dbReference>
<dbReference type="EMBL" id="JACSPP010000061">
    <property type="protein sequence ID" value="MBD8041636.1"/>
    <property type="molecule type" value="Genomic_DNA"/>
</dbReference>
<dbReference type="Gene3D" id="3.40.50.1010">
    <property type="entry name" value="5'-nuclease"/>
    <property type="match status" value="1"/>
</dbReference>
<evidence type="ECO:0000313" key="3">
    <source>
        <dbReference type="Proteomes" id="UP000620874"/>
    </source>
</evidence>
<evidence type="ECO:0000259" key="1">
    <source>
        <dbReference type="Pfam" id="PF13470"/>
    </source>
</evidence>
<organism evidence="2 3">
    <name type="scientific">Phocaeicola intestinalis</name>
    <dbReference type="NCBI Taxonomy" id="2762212"/>
    <lineage>
        <taxon>Bacteria</taxon>
        <taxon>Pseudomonadati</taxon>
        <taxon>Bacteroidota</taxon>
        <taxon>Bacteroidia</taxon>
        <taxon>Bacteroidales</taxon>
        <taxon>Bacteroidaceae</taxon>
        <taxon>Phocaeicola</taxon>
    </lineage>
</organism>
<accession>A0ABR8YC09</accession>
<reference evidence="2 3" key="1">
    <citation type="submission" date="2020-08" db="EMBL/GenBank/DDBJ databases">
        <title>A Genomic Blueprint of the Chicken Gut Microbiome.</title>
        <authorList>
            <person name="Gilroy R."/>
            <person name="Ravi A."/>
            <person name="Getino M."/>
            <person name="Pursley I."/>
            <person name="Horton D.L."/>
            <person name="Alikhan N.-F."/>
            <person name="Baker D."/>
            <person name="Gharbi K."/>
            <person name="Hall N."/>
            <person name="Watson M."/>
            <person name="Adriaenssens E.M."/>
            <person name="Foster-Nyarko E."/>
            <person name="Jarju S."/>
            <person name="Secka A."/>
            <person name="Antonio M."/>
            <person name="Oren A."/>
            <person name="Chaudhuri R."/>
            <person name="La Ragione R.M."/>
            <person name="Hildebrand F."/>
            <person name="Pallen M.J."/>
        </authorList>
    </citation>
    <scope>NUCLEOTIDE SEQUENCE [LARGE SCALE GENOMIC DNA]</scope>
    <source>
        <strain evidence="2 3">Sa1CVN1</strain>
    </source>
</reference>
<dbReference type="InterPro" id="IPR002716">
    <property type="entry name" value="PIN_dom"/>
</dbReference>
<protein>
    <submittedName>
        <fullName evidence="2">PIN domain-containing protein</fullName>
    </submittedName>
</protein>
<name>A0ABR8YC09_9BACT</name>
<dbReference type="Pfam" id="PF13470">
    <property type="entry name" value="PIN_3"/>
    <property type="match status" value="1"/>
</dbReference>
<gene>
    <name evidence="2" type="ORF">H9625_14555</name>
</gene>
<dbReference type="SUPFAM" id="SSF88723">
    <property type="entry name" value="PIN domain-like"/>
    <property type="match status" value="1"/>
</dbReference>
<keyword evidence="3" id="KW-1185">Reference proteome</keyword>
<evidence type="ECO:0000313" key="2">
    <source>
        <dbReference type="EMBL" id="MBD8041636.1"/>
    </source>
</evidence>
<comment type="caution">
    <text evidence="2">The sequence shown here is derived from an EMBL/GenBank/DDBJ whole genome shotgun (WGS) entry which is preliminary data.</text>
</comment>